<sequence length="172" mass="19328">MSFSIWYLSQSSIKYTELAFSPFPKFVLSTFLTNLTFPHDFLTKQLYKQDLLHPFTIFSFPSSMDVNLQDPPLDMDPAFSSPPRAFGTGQPLSLERNSYESDEVEERAEESDQQVVHHLSWSSPPPFTSLSTTTVAHPEIPGEGDRSWSGGGLLLLMQSPSRKPVGDGDRIR</sequence>
<protein>
    <submittedName>
        <fullName evidence="2">Uncharacterized protein</fullName>
    </submittedName>
</protein>
<organism evidence="2 3">
    <name type="scientific">Ambrosia artemisiifolia</name>
    <name type="common">Common ragweed</name>
    <dbReference type="NCBI Taxonomy" id="4212"/>
    <lineage>
        <taxon>Eukaryota</taxon>
        <taxon>Viridiplantae</taxon>
        <taxon>Streptophyta</taxon>
        <taxon>Embryophyta</taxon>
        <taxon>Tracheophyta</taxon>
        <taxon>Spermatophyta</taxon>
        <taxon>Magnoliopsida</taxon>
        <taxon>eudicotyledons</taxon>
        <taxon>Gunneridae</taxon>
        <taxon>Pentapetalae</taxon>
        <taxon>asterids</taxon>
        <taxon>campanulids</taxon>
        <taxon>Asterales</taxon>
        <taxon>Asteraceae</taxon>
        <taxon>Asteroideae</taxon>
        <taxon>Heliantheae alliance</taxon>
        <taxon>Heliantheae</taxon>
        <taxon>Ambrosia</taxon>
    </lineage>
</organism>
<evidence type="ECO:0000256" key="1">
    <source>
        <dbReference type="SAM" id="MobiDB-lite"/>
    </source>
</evidence>
<evidence type="ECO:0000313" key="2">
    <source>
        <dbReference type="EMBL" id="KAI7745106.1"/>
    </source>
</evidence>
<feature type="compositionally biased region" description="Acidic residues" evidence="1">
    <location>
        <begin position="100"/>
        <end position="112"/>
    </location>
</feature>
<name>A0AAD5GLY2_AMBAR</name>
<gene>
    <name evidence="2" type="ORF">M8C21_019373</name>
</gene>
<dbReference type="AlphaFoldDB" id="A0AAD5GLY2"/>
<dbReference type="EMBL" id="JAMZMK010007361">
    <property type="protein sequence ID" value="KAI7745106.1"/>
    <property type="molecule type" value="Genomic_DNA"/>
</dbReference>
<evidence type="ECO:0000313" key="3">
    <source>
        <dbReference type="Proteomes" id="UP001206925"/>
    </source>
</evidence>
<proteinExistence type="predicted"/>
<comment type="caution">
    <text evidence="2">The sequence shown here is derived from an EMBL/GenBank/DDBJ whole genome shotgun (WGS) entry which is preliminary data.</text>
</comment>
<feature type="region of interest" description="Disordered" evidence="1">
    <location>
        <begin position="73"/>
        <end position="172"/>
    </location>
</feature>
<reference evidence="2" key="1">
    <citation type="submission" date="2022-06" db="EMBL/GenBank/DDBJ databases">
        <title>Uncovering the hologenomic basis of an extraordinary plant invasion.</title>
        <authorList>
            <person name="Bieker V.C."/>
            <person name="Martin M.D."/>
            <person name="Gilbert T."/>
            <person name="Hodgins K."/>
            <person name="Battlay P."/>
            <person name="Petersen B."/>
            <person name="Wilson J."/>
        </authorList>
    </citation>
    <scope>NUCLEOTIDE SEQUENCE</scope>
    <source>
        <strain evidence="2">AA19_3_7</strain>
        <tissue evidence="2">Leaf</tissue>
    </source>
</reference>
<dbReference type="Proteomes" id="UP001206925">
    <property type="component" value="Unassembled WGS sequence"/>
</dbReference>
<accession>A0AAD5GLY2</accession>
<keyword evidence="3" id="KW-1185">Reference proteome</keyword>